<dbReference type="SUPFAM" id="SSF51735">
    <property type="entry name" value="NAD(P)-binding Rossmann-fold domains"/>
    <property type="match status" value="1"/>
</dbReference>
<sequence>MTPLTHMAQGPRRRILVTGAAGYIGSALVRDLLELGHEVVAVDTMVFGERGLHAVANHPGLTVRRMDVRGLQREHLGGIHAIVDLAGIGDARAAELDPAWTHAVNHLARVRLAQLAPTAGVQRYILASSCCVYGNDNDNGRVNGSGVDTLAPSADDSPLDESSPTHPVGAYALANLKAEAAVLPLARPGFAPTVLRLATCHGLAPRTRFDLIANAMAEQALGERRITLPDAADTWHPLLQIDDASQAIIATLGAPLTSVARQIFNVGAGNLRTAEIARTVQLVLGSHITIQAAPLQARTASPPGRRIDFDKFTHLLGWRPQRELMQSVASLVDALDAGRVDSGPATRTQRWYEQALSVTAHSPGGQHAAAASHVPN</sequence>
<proteinExistence type="predicted"/>
<dbReference type="InterPro" id="IPR001509">
    <property type="entry name" value="Epimerase_deHydtase"/>
</dbReference>
<dbReference type="Proteomes" id="UP001057498">
    <property type="component" value="Chromosome"/>
</dbReference>
<dbReference type="Gene3D" id="3.40.50.720">
    <property type="entry name" value="NAD(P)-binding Rossmann-like Domain"/>
    <property type="match status" value="1"/>
</dbReference>
<dbReference type="PANTHER" id="PTHR43245">
    <property type="entry name" value="BIFUNCTIONAL POLYMYXIN RESISTANCE PROTEIN ARNA"/>
    <property type="match status" value="1"/>
</dbReference>
<dbReference type="CDD" id="cd08946">
    <property type="entry name" value="SDR_e"/>
    <property type="match status" value="1"/>
</dbReference>
<dbReference type="InterPro" id="IPR050177">
    <property type="entry name" value="Lipid_A_modif_metabolic_enz"/>
</dbReference>
<name>A0ABM7YKL4_9BURK</name>
<organism evidence="3 4">
    <name type="scientific">Sphaerotilus microaerophilus</name>
    <dbReference type="NCBI Taxonomy" id="2914710"/>
    <lineage>
        <taxon>Bacteria</taxon>
        <taxon>Pseudomonadati</taxon>
        <taxon>Pseudomonadota</taxon>
        <taxon>Betaproteobacteria</taxon>
        <taxon>Burkholderiales</taxon>
        <taxon>Sphaerotilaceae</taxon>
        <taxon>Sphaerotilus</taxon>
    </lineage>
</organism>
<feature type="region of interest" description="Disordered" evidence="1">
    <location>
        <begin position="143"/>
        <end position="164"/>
    </location>
</feature>
<dbReference type="InterPro" id="IPR036291">
    <property type="entry name" value="NAD(P)-bd_dom_sf"/>
</dbReference>
<gene>
    <name evidence="3" type="ORF">CATMQ487_19300</name>
</gene>
<evidence type="ECO:0000313" key="4">
    <source>
        <dbReference type="Proteomes" id="UP001057498"/>
    </source>
</evidence>
<dbReference type="EMBL" id="AP025730">
    <property type="protein sequence ID" value="BDI04960.1"/>
    <property type="molecule type" value="Genomic_DNA"/>
</dbReference>
<feature type="domain" description="NAD-dependent epimerase/dehydratase" evidence="2">
    <location>
        <begin position="15"/>
        <end position="267"/>
    </location>
</feature>
<evidence type="ECO:0000259" key="2">
    <source>
        <dbReference type="Pfam" id="PF01370"/>
    </source>
</evidence>
<reference evidence="3" key="1">
    <citation type="submission" date="2022-04" db="EMBL/GenBank/DDBJ databases">
        <title>Whole genome sequence of Sphaerotilus sp. FB-5.</title>
        <authorList>
            <person name="Takeda M."/>
            <person name="Narihara S."/>
            <person name="Akimoto M."/>
            <person name="Akimoto R."/>
            <person name="Nishiyashiki S."/>
            <person name="Murakami T."/>
        </authorList>
    </citation>
    <scope>NUCLEOTIDE SEQUENCE</scope>
    <source>
        <strain evidence="3">FB-5</strain>
    </source>
</reference>
<evidence type="ECO:0000313" key="3">
    <source>
        <dbReference type="EMBL" id="BDI04960.1"/>
    </source>
</evidence>
<accession>A0ABM7YKL4</accession>
<dbReference type="Pfam" id="PF01370">
    <property type="entry name" value="Epimerase"/>
    <property type="match status" value="1"/>
</dbReference>
<dbReference type="PANTHER" id="PTHR43245:SF23">
    <property type="entry name" value="NAD(P)-BINDING DOMAIN-CONTAINING PROTEIN"/>
    <property type="match status" value="1"/>
</dbReference>
<keyword evidence="4" id="KW-1185">Reference proteome</keyword>
<evidence type="ECO:0000256" key="1">
    <source>
        <dbReference type="SAM" id="MobiDB-lite"/>
    </source>
</evidence>
<protein>
    <submittedName>
        <fullName evidence="3">NAD-dependent dehydratase</fullName>
    </submittedName>
</protein>
<dbReference type="RefSeq" id="WP_251973040.1">
    <property type="nucleotide sequence ID" value="NZ_AP025730.1"/>
</dbReference>